<reference evidence="5 6" key="1">
    <citation type="journal article" date="2014" name="Nat. Commun.">
        <title>Klebsormidium flaccidum genome reveals primary factors for plant terrestrial adaptation.</title>
        <authorList>
            <person name="Hori K."/>
            <person name="Maruyama F."/>
            <person name="Fujisawa T."/>
            <person name="Togashi T."/>
            <person name="Yamamoto N."/>
            <person name="Seo M."/>
            <person name="Sato S."/>
            <person name="Yamada T."/>
            <person name="Mori H."/>
            <person name="Tajima N."/>
            <person name="Moriyama T."/>
            <person name="Ikeuchi M."/>
            <person name="Watanabe M."/>
            <person name="Wada H."/>
            <person name="Kobayashi K."/>
            <person name="Saito M."/>
            <person name="Masuda T."/>
            <person name="Sasaki-Sekimoto Y."/>
            <person name="Mashiguchi K."/>
            <person name="Awai K."/>
            <person name="Shimojima M."/>
            <person name="Masuda S."/>
            <person name="Iwai M."/>
            <person name="Nobusawa T."/>
            <person name="Narise T."/>
            <person name="Kondo S."/>
            <person name="Saito H."/>
            <person name="Sato R."/>
            <person name="Murakawa M."/>
            <person name="Ihara Y."/>
            <person name="Oshima-Yamada Y."/>
            <person name="Ohtaka K."/>
            <person name="Satoh M."/>
            <person name="Sonobe K."/>
            <person name="Ishii M."/>
            <person name="Ohtani R."/>
            <person name="Kanamori-Sato M."/>
            <person name="Honoki R."/>
            <person name="Miyazaki D."/>
            <person name="Mochizuki H."/>
            <person name="Umetsu J."/>
            <person name="Higashi K."/>
            <person name="Shibata D."/>
            <person name="Kamiya Y."/>
            <person name="Sato N."/>
            <person name="Nakamura Y."/>
            <person name="Tabata S."/>
            <person name="Ida S."/>
            <person name="Kurokawa K."/>
            <person name="Ohta H."/>
        </authorList>
    </citation>
    <scope>NUCLEOTIDE SEQUENCE [LARGE SCALE GENOMIC DNA]</scope>
    <source>
        <strain evidence="5 6">NIES-2285</strain>
    </source>
</reference>
<evidence type="ECO:0000256" key="2">
    <source>
        <dbReference type="PROSITE-ProRule" id="PRU00176"/>
    </source>
</evidence>
<feature type="compositionally biased region" description="Basic and acidic residues" evidence="3">
    <location>
        <begin position="27"/>
        <end position="69"/>
    </location>
</feature>
<dbReference type="InterPro" id="IPR035979">
    <property type="entry name" value="RBD_domain_sf"/>
</dbReference>
<accession>A0A1Y1IX70</accession>
<protein>
    <submittedName>
        <fullName evidence="5">Polyadenylate-binding protein 2</fullName>
    </submittedName>
</protein>
<evidence type="ECO:0000256" key="3">
    <source>
        <dbReference type="SAM" id="MobiDB-lite"/>
    </source>
</evidence>
<dbReference type="Gene3D" id="3.30.70.330">
    <property type="match status" value="1"/>
</dbReference>
<feature type="domain" description="RRM" evidence="4">
    <location>
        <begin position="111"/>
        <end position="187"/>
    </location>
</feature>
<feature type="region of interest" description="Disordered" evidence="3">
    <location>
        <begin position="1"/>
        <end position="108"/>
    </location>
</feature>
<proteinExistence type="predicted"/>
<evidence type="ECO:0000256" key="1">
    <source>
        <dbReference type="ARBA" id="ARBA00022884"/>
    </source>
</evidence>
<dbReference type="InterPro" id="IPR012677">
    <property type="entry name" value="Nucleotide-bd_a/b_plait_sf"/>
</dbReference>
<gene>
    <name evidence="5" type="ORF">KFL_011750010</name>
</gene>
<dbReference type="GO" id="GO:0008143">
    <property type="term" value="F:poly(A) binding"/>
    <property type="evidence" value="ECO:0000318"/>
    <property type="project" value="GO_Central"/>
</dbReference>
<dbReference type="OrthoDB" id="4726at2759"/>
<keyword evidence="1 2" id="KW-0694">RNA-binding</keyword>
<dbReference type="Pfam" id="PF00076">
    <property type="entry name" value="RRM_1"/>
    <property type="match status" value="1"/>
</dbReference>
<dbReference type="InterPro" id="IPR000504">
    <property type="entry name" value="RRM_dom"/>
</dbReference>
<dbReference type="STRING" id="105231.A0A1Y1IX70"/>
<dbReference type="CDD" id="cd12306">
    <property type="entry name" value="RRM_II_PABPs"/>
    <property type="match status" value="1"/>
</dbReference>
<dbReference type="PANTHER" id="PTHR23236">
    <property type="entry name" value="EUKARYOTIC TRANSLATION INITIATION FACTOR 4B/4H"/>
    <property type="match status" value="1"/>
</dbReference>
<dbReference type="SMART" id="SM00360">
    <property type="entry name" value="RRM"/>
    <property type="match status" value="1"/>
</dbReference>
<organism evidence="5 6">
    <name type="scientific">Klebsormidium nitens</name>
    <name type="common">Green alga</name>
    <name type="synonym">Ulothrix nitens</name>
    <dbReference type="NCBI Taxonomy" id="105231"/>
    <lineage>
        <taxon>Eukaryota</taxon>
        <taxon>Viridiplantae</taxon>
        <taxon>Streptophyta</taxon>
        <taxon>Klebsormidiophyceae</taxon>
        <taxon>Klebsormidiales</taxon>
        <taxon>Klebsormidiaceae</taxon>
        <taxon>Klebsormidium</taxon>
    </lineage>
</organism>
<keyword evidence="6" id="KW-1185">Reference proteome</keyword>
<evidence type="ECO:0000259" key="4">
    <source>
        <dbReference type="PROSITE" id="PS50102"/>
    </source>
</evidence>
<dbReference type="OMA" id="EGDMEPH"/>
<dbReference type="PANTHER" id="PTHR23236:SF92">
    <property type="entry name" value="POLYADENYLATE-BINDING PROTEIN 1"/>
    <property type="match status" value="1"/>
</dbReference>
<dbReference type="SUPFAM" id="SSF54928">
    <property type="entry name" value="RNA-binding domain, RBD"/>
    <property type="match status" value="1"/>
</dbReference>
<dbReference type="Proteomes" id="UP000054558">
    <property type="component" value="Unassembled WGS sequence"/>
</dbReference>
<dbReference type="AlphaFoldDB" id="A0A1Y1IX70"/>
<evidence type="ECO:0000313" key="5">
    <source>
        <dbReference type="EMBL" id="GAQ92868.1"/>
    </source>
</evidence>
<dbReference type="EMBL" id="DF238124">
    <property type="protein sequence ID" value="GAQ92868.1"/>
    <property type="molecule type" value="Genomic_DNA"/>
</dbReference>
<dbReference type="PROSITE" id="PS50102">
    <property type="entry name" value="RRM"/>
    <property type="match status" value="1"/>
</dbReference>
<sequence length="232" mass="26172">MAEEEEVYTGELPEEAEGELEGDGEEQGGHTEQEEQEEHGGTEGEESAPKTEGEDPEKELEAMKKRLAEMEAEAAALKRMQDKSAQEMGGTSQGAVGDAASQQNKEEADARSIYVGNVDYACTPEELQQHFQECGTVNRVTILADAFGQPKGYAYVEFVDTESVPLALQYNESELHGRQIKVTEKRTNIPGLKMHRGRPRGYNFHYRPRRPSYGGYGRVPRYRRPTRYRPYY</sequence>
<feature type="compositionally biased region" description="Acidic residues" evidence="3">
    <location>
        <begin position="1"/>
        <end position="26"/>
    </location>
</feature>
<evidence type="ECO:0000313" key="6">
    <source>
        <dbReference type="Proteomes" id="UP000054558"/>
    </source>
</evidence>
<name>A0A1Y1IX70_KLENI</name>